<dbReference type="STRING" id="1658174.A0A1J9R1I5"/>
<comment type="caution">
    <text evidence="2">The sequence shown here is derived from an EMBL/GenBank/DDBJ whole genome shotgun (WGS) entry which is preliminary data.</text>
</comment>
<feature type="compositionally biased region" description="Polar residues" evidence="1">
    <location>
        <begin position="127"/>
        <end position="141"/>
    </location>
</feature>
<gene>
    <name evidence="2" type="ORF">ACJ73_02361</name>
</gene>
<protein>
    <submittedName>
        <fullName evidence="2">Uncharacterized protein</fullName>
    </submittedName>
</protein>
<dbReference type="AlphaFoldDB" id="A0A1J9R1I5"/>
<sequence length="794" mass="89070">MSRCRHRLYQALQQHGTVRRPDHIWISDELVNEGFSRFARHHKRYGSSVPGPLEAQKRLSRRRHAALAVMGSSSPAVDPAILFGKPAQQNSDVYPIGANPWSLQAQDAFPYLYNDTPPVPQPWRADNAQTSQSASIPDSSVPTSIPSYAFLKKHLSSSAWRSSSLGDFRQHMTILGLDLRQQPFVSRIALSEILLIQNRISRSKRWDIDELHAFFSDPFLNVPAAENYVTLVEHCVMHTERKSRLFAHFRFLKRSIMLGLVPVDEICKIIKLIPSIKTKTRDHGKSTIGKANSGDVAVCYQAIWDGLKSSSVLTPSDLGRETMELWVEEILKASPPGRLSQLGMDVIHTLDGPGTSGSNLLADVLLRRVILVAASAPKLAIEDITNDALHEIFSYTKALLDSCSPESAVAHILRITELLVFSPVYNKWSAQSLYIWHWTLCRLDNDLVLFSATSRSNFDPASNLASPPLENNGLNTPNRLKHLLEMWVVAVLGHTSDSYTILDFRRRSVFRRLLSSLDRTSGAFRGTDILTRLRIYLQDSRLRDLPAKDLVLSNAADIEFAKARKQFYWSKQSGHTGGPSSLDPAIKAKLLDPTHRPKSIKEILPYFSMYTRNRGAIYSTFDRLAKTTDVTSPSFIHQIISFTEAGAIPRSAILRLLRRHTPLKVALSRCWQQPAVTYAVAEPGTPTPDPCLYPNPIECLRMLHILALVFSCTTTVTPTTSWRLTQWVYLFIVQHHGPVSPILTRALFQAGVTRYREAGKPVPKRKYAFIMQKIREAEGTAVANALLDAELARA</sequence>
<organism evidence="2 3">
    <name type="scientific">Blastomyces percursus</name>
    <dbReference type="NCBI Taxonomy" id="1658174"/>
    <lineage>
        <taxon>Eukaryota</taxon>
        <taxon>Fungi</taxon>
        <taxon>Dikarya</taxon>
        <taxon>Ascomycota</taxon>
        <taxon>Pezizomycotina</taxon>
        <taxon>Eurotiomycetes</taxon>
        <taxon>Eurotiomycetidae</taxon>
        <taxon>Onygenales</taxon>
        <taxon>Ajellomycetaceae</taxon>
        <taxon>Blastomyces</taxon>
    </lineage>
</organism>
<keyword evidence="3" id="KW-1185">Reference proteome</keyword>
<evidence type="ECO:0000256" key="1">
    <source>
        <dbReference type="SAM" id="MobiDB-lite"/>
    </source>
</evidence>
<proteinExistence type="predicted"/>
<dbReference type="EMBL" id="LGTZ01000250">
    <property type="protein sequence ID" value="OJD26259.1"/>
    <property type="molecule type" value="Genomic_DNA"/>
</dbReference>
<reference evidence="2 3" key="1">
    <citation type="submission" date="2015-08" db="EMBL/GenBank/DDBJ databases">
        <title>Emmonsia species relationships and genome sequence.</title>
        <authorList>
            <person name="Cuomo C.A."/>
            <person name="Schwartz I.S."/>
            <person name="Kenyon C."/>
            <person name="De Hoog G.S."/>
            <person name="Govender N.P."/>
            <person name="Botha A."/>
            <person name="Moreno L."/>
            <person name="De Vries M."/>
            <person name="Munoz J.F."/>
            <person name="Stielow J.B."/>
        </authorList>
    </citation>
    <scope>NUCLEOTIDE SEQUENCE [LARGE SCALE GENOMIC DNA]</scope>
    <source>
        <strain evidence="2 3">EI222</strain>
    </source>
</reference>
<evidence type="ECO:0000313" key="3">
    <source>
        <dbReference type="Proteomes" id="UP000242791"/>
    </source>
</evidence>
<name>A0A1J9R1I5_9EURO</name>
<dbReference type="OrthoDB" id="2013972at2759"/>
<dbReference type="VEuPathDB" id="FungiDB:ACJ73_02361"/>
<accession>A0A1J9R1I5</accession>
<feature type="region of interest" description="Disordered" evidence="1">
    <location>
        <begin position="122"/>
        <end position="141"/>
    </location>
</feature>
<evidence type="ECO:0000313" key="2">
    <source>
        <dbReference type="EMBL" id="OJD26259.1"/>
    </source>
</evidence>
<dbReference type="Proteomes" id="UP000242791">
    <property type="component" value="Unassembled WGS sequence"/>
</dbReference>